<dbReference type="InterPro" id="IPR045668">
    <property type="entry name" value="FHIP_KELAA_motif"/>
</dbReference>
<feature type="region of interest" description="Disordered" evidence="2">
    <location>
        <begin position="425"/>
        <end position="502"/>
    </location>
</feature>
<sequence length="1097" mass="123240">MDEVIAATAYLELFLRRLTEPSMIKLFLKFIITESHDSYHILTSIMNRLSANAMLGMVTLSLFRTILSFHCEDVMYELIFKHLLTLNHLDSERFDSSSNGFYKTLLTGSALCLSNNGTTKQPKLLWSTSPRSTVKHTTYYHPTVDQLIPHLVKSAELFLSLANTSSCSDKFSKSRSQSTTTTDNSEVGTTQLKNEKRQKSSISYCPVEKLCNVSKEVIFSGHGDSMPTIDPLTSLNHSNNFNSESIDDDDDGDDDLNKTLNNEWVVIRATPLHPILVANNYPELINYIKNANLRVSRRRQACKSWRSQYWPKMIENNKGNQSATSIVRDDNLLELQEKRSRCDLYRTIHSSKYTNISGCVTPDSMPNGLSARDRTKFMPDIVDSGSKNEWNSVCDDISLLSPLLLHSLSRKHTSSLYQLNYINDSSDDESNQENMKQSSNSNTTDNDTTLIAANNVESTVSETDNLDKTINSRSPTDKQLSNSCSTESFHSKTVDNKQPQTQSSVLSTTLKMDNHEEGCYNTGFSVPYNLTSTNSTPSCTCLSTLPDLLRLAHLDPSIELHNSNVVSCTTTVCTKTDFNERQEYELENFLAALDCLPSPGRCTKHFGHLPPFISYSKIDEEFFKKLDDYVHEFENSKMEFTETDTVSSTTKTTAVTKNDNLIHNYSDNDDEGDNNAETKSRLLQSPLLSSLMVRSCNDALDSISLNRLDSIRQQQCQHSGSHSSCSNHSHLTDFSSTSSTQSAKHYSNSVGVAGGIGPFLSILLNRLANMHNNCFFTNLLLTDIFAALASYPCPLLYEYLLNPMGLSIKPSVNTLYKVLRSVHSQIVVASESVEQWKSLVFRARVYLNIVWPGPFKMTIDPNFYTTRENSQRIKTKMMATTTGYKSNTTYNSKKGVSEDKKNTSTCLSQNSLPTNSNQHSRLNNVNKDSLQHVVPLLPVTYPLPVNNDNKTSSERLHRSSISGGSSNLNLRHRSRSRVNQFLNLTSRIGLSPVLKRASLHQGNRTSIPSSSFNQNYTNNKFKLTNSGSDEEVDVNVKHSMDNENIINNNPFYSDPTTDISIKTRNLVFASIIFDEFCFELAALCYEHSLNSDIHLTK</sequence>
<comment type="similarity">
    <text evidence="1">Belongs to the FHIP family.</text>
</comment>
<dbReference type="PANTHER" id="PTHR21705:SF11">
    <property type="entry name" value="FHIP FAMILY PROTEIN CG3558"/>
    <property type="match status" value="1"/>
</dbReference>
<evidence type="ECO:0000259" key="3">
    <source>
        <dbReference type="Pfam" id="PF19314"/>
    </source>
</evidence>
<feature type="region of interest" description="Disordered" evidence="2">
    <location>
        <begin position="948"/>
        <end position="969"/>
    </location>
</feature>
<dbReference type="InterPro" id="IPR019384">
    <property type="entry name" value="FHIP"/>
</dbReference>
<feature type="compositionally biased region" description="Low complexity" evidence="2">
    <location>
        <begin position="167"/>
        <end position="178"/>
    </location>
</feature>
<feature type="compositionally biased region" description="Polar residues" evidence="2">
    <location>
        <begin position="179"/>
        <end position="192"/>
    </location>
</feature>
<reference evidence="5" key="1">
    <citation type="submission" date="2023-11" db="UniProtKB">
        <authorList>
            <consortium name="WormBaseParasite"/>
        </authorList>
    </citation>
    <scope>IDENTIFICATION</scope>
</reference>
<evidence type="ECO:0000256" key="2">
    <source>
        <dbReference type="SAM" id="MobiDB-lite"/>
    </source>
</evidence>
<feature type="compositionally biased region" description="Polar residues" evidence="2">
    <location>
        <begin position="903"/>
        <end position="920"/>
    </location>
</feature>
<evidence type="ECO:0000256" key="1">
    <source>
        <dbReference type="ARBA" id="ARBA00024336"/>
    </source>
</evidence>
<dbReference type="InterPro" id="IPR045669">
    <property type="entry name" value="FHIP_C"/>
</dbReference>
<dbReference type="WBParaSite" id="SMRG1_72340.9">
    <property type="protein sequence ID" value="SMRG1_72340.9"/>
    <property type="gene ID" value="SMRG1_72340"/>
</dbReference>
<dbReference type="Pfam" id="PF10257">
    <property type="entry name" value="RAI16-like"/>
    <property type="match status" value="1"/>
</dbReference>
<feature type="region of interest" description="Disordered" evidence="2">
    <location>
        <begin position="891"/>
        <end position="920"/>
    </location>
</feature>
<feature type="region of interest" description="Disordered" evidence="2">
    <location>
        <begin position="167"/>
        <end position="195"/>
    </location>
</feature>
<feature type="domain" description="FHF complex subunit HOOK-interacting protein C-terminal" evidence="3">
    <location>
        <begin position="756"/>
        <end position="847"/>
    </location>
</feature>
<feature type="compositionally biased region" description="Polar residues" evidence="2">
    <location>
        <begin position="451"/>
        <end position="488"/>
    </location>
</feature>
<dbReference type="Pfam" id="PF19314">
    <property type="entry name" value="DUF5917"/>
    <property type="match status" value="1"/>
</dbReference>
<accession>A0AA85AA16</accession>
<dbReference type="PANTHER" id="PTHR21705">
    <property type="entry name" value="RAI16 PROTEIN-RELATED"/>
    <property type="match status" value="1"/>
</dbReference>
<dbReference type="Pfam" id="PF19311">
    <property type="entry name" value="KELAA"/>
    <property type="match status" value="1"/>
</dbReference>
<feature type="compositionally biased region" description="Low complexity" evidence="2">
    <location>
        <begin position="959"/>
        <end position="969"/>
    </location>
</feature>
<name>A0AA85AA16_9TREM</name>
<evidence type="ECO:0000313" key="5">
    <source>
        <dbReference type="WBParaSite" id="SMRG1_72340.9"/>
    </source>
</evidence>
<dbReference type="Proteomes" id="UP000050790">
    <property type="component" value="Unassembled WGS sequence"/>
</dbReference>
<proteinExistence type="inferred from homology"/>
<organism evidence="4 5">
    <name type="scientific">Schistosoma margrebowiei</name>
    <dbReference type="NCBI Taxonomy" id="48269"/>
    <lineage>
        <taxon>Eukaryota</taxon>
        <taxon>Metazoa</taxon>
        <taxon>Spiralia</taxon>
        <taxon>Lophotrochozoa</taxon>
        <taxon>Platyhelminthes</taxon>
        <taxon>Trematoda</taxon>
        <taxon>Digenea</taxon>
        <taxon>Strigeidida</taxon>
        <taxon>Schistosomatoidea</taxon>
        <taxon>Schistosomatidae</taxon>
        <taxon>Schistosoma</taxon>
    </lineage>
</organism>
<protein>
    <recommendedName>
        <fullName evidence="3">FHF complex subunit HOOK-interacting protein C-terminal domain-containing protein</fullName>
    </recommendedName>
</protein>
<feature type="compositionally biased region" description="Low complexity" evidence="2">
    <location>
        <begin position="438"/>
        <end position="449"/>
    </location>
</feature>
<dbReference type="AlphaFoldDB" id="A0AA85AA16"/>
<evidence type="ECO:0000313" key="4">
    <source>
        <dbReference type="Proteomes" id="UP000050790"/>
    </source>
</evidence>